<feature type="region of interest" description="Disordered" evidence="1">
    <location>
        <begin position="32"/>
        <end position="63"/>
    </location>
</feature>
<dbReference type="AlphaFoldDB" id="A0A8J2PVU8"/>
<proteinExistence type="predicted"/>
<name>A0A8J2PVU8_9BILA</name>
<sequence length="157" mass="17397">MWFGPPFPFPSFPPFCFPTKILMPASAPIAPTPASAASAPPSPGASVPQTSASPTASASQAPQSVIPPYQAKNWWCPSIYQQPPRVPQYPPFPQHFPFLYFPYPQYSHYPQDAQPLPQYLQQPNDSAGMVGSSLYGMFGEDSDLRFNGYDQFQMNFK</sequence>
<evidence type="ECO:0000313" key="2">
    <source>
        <dbReference type="EMBL" id="CAG9530261.1"/>
    </source>
</evidence>
<evidence type="ECO:0000256" key="1">
    <source>
        <dbReference type="SAM" id="MobiDB-lite"/>
    </source>
</evidence>
<keyword evidence="3" id="KW-1185">Reference proteome</keyword>
<protein>
    <submittedName>
        <fullName evidence="2">Uncharacterized protein</fullName>
    </submittedName>
</protein>
<gene>
    <name evidence="2" type="ORF">CJOHNSTONI_LOCUS775</name>
</gene>
<reference evidence="2" key="1">
    <citation type="submission" date="2021-09" db="EMBL/GenBank/DDBJ databases">
        <authorList>
            <consortium name="Pathogen Informatics"/>
        </authorList>
    </citation>
    <scope>NUCLEOTIDE SEQUENCE</scope>
</reference>
<evidence type="ECO:0000313" key="3">
    <source>
        <dbReference type="Proteomes" id="UP000746747"/>
    </source>
</evidence>
<dbReference type="OrthoDB" id="10625336at2759"/>
<comment type="caution">
    <text evidence="2">The sequence shown here is derived from an EMBL/GenBank/DDBJ whole genome shotgun (WGS) entry which is preliminary data.</text>
</comment>
<organism evidence="2 3">
    <name type="scientific">Cercopithifilaria johnstoni</name>
    <dbReference type="NCBI Taxonomy" id="2874296"/>
    <lineage>
        <taxon>Eukaryota</taxon>
        <taxon>Metazoa</taxon>
        <taxon>Ecdysozoa</taxon>
        <taxon>Nematoda</taxon>
        <taxon>Chromadorea</taxon>
        <taxon>Rhabditida</taxon>
        <taxon>Spirurina</taxon>
        <taxon>Spiruromorpha</taxon>
        <taxon>Filarioidea</taxon>
        <taxon>Onchocercidae</taxon>
        <taxon>Cercopithifilaria</taxon>
    </lineage>
</organism>
<dbReference type="Proteomes" id="UP000746747">
    <property type="component" value="Unassembled WGS sequence"/>
</dbReference>
<dbReference type="EMBL" id="CAKAEH010000212">
    <property type="protein sequence ID" value="CAG9530261.1"/>
    <property type="molecule type" value="Genomic_DNA"/>
</dbReference>
<accession>A0A8J2PVU8</accession>